<dbReference type="RefSeq" id="WP_145368694.1">
    <property type="nucleotide sequence ID" value="NZ_CP036275.1"/>
</dbReference>
<evidence type="ECO:0000259" key="2">
    <source>
        <dbReference type="Pfam" id="PF07583"/>
    </source>
</evidence>
<feature type="domain" description="DUF1549" evidence="2">
    <location>
        <begin position="235"/>
        <end position="425"/>
    </location>
</feature>
<keyword evidence="5" id="KW-1185">Reference proteome</keyword>
<organism evidence="4 5">
    <name type="scientific">Maioricimonas rarisocia</name>
    <dbReference type="NCBI Taxonomy" id="2528026"/>
    <lineage>
        <taxon>Bacteria</taxon>
        <taxon>Pseudomonadati</taxon>
        <taxon>Planctomycetota</taxon>
        <taxon>Planctomycetia</taxon>
        <taxon>Planctomycetales</taxon>
        <taxon>Planctomycetaceae</taxon>
        <taxon>Maioricimonas</taxon>
    </lineage>
</organism>
<dbReference type="Pfam" id="PF07583">
    <property type="entry name" value="PSCyt2"/>
    <property type="match status" value="1"/>
</dbReference>
<dbReference type="AlphaFoldDB" id="A0A517Z5C8"/>
<feature type="chain" id="PRO_5021724947" description="Bacterial Ig-like domain (Group 2)" evidence="1">
    <location>
        <begin position="22"/>
        <end position="731"/>
    </location>
</feature>
<evidence type="ECO:0008006" key="6">
    <source>
        <dbReference type="Google" id="ProtNLM"/>
    </source>
</evidence>
<evidence type="ECO:0000259" key="3">
    <source>
        <dbReference type="Pfam" id="PF07587"/>
    </source>
</evidence>
<reference evidence="4 5" key="1">
    <citation type="submission" date="2019-02" db="EMBL/GenBank/DDBJ databases">
        <title>Deep-cultivation of Planctomycetes and their phenomic and genomic characterization uncovers novel biology.</title>
        <authorList>
            <person name="Wiegand S."/>
            <person name="Jogler M."/>
            <person name="Boedeker C."/>
            <person name="Pinto D."/>
            <person name="Vollmers J."/>
            <person name="Rivas-Marin E."/>
            <person name="Kohn T."/>
            <person name="Peeters S.H."/>
            <person name="Heuer A."/>
            <person name="Rast P."/>
            <person name="Oberbeckmann S."/>
            <person name="Bunk B."/>
            <person name="Jeske O."/>
            <person name="Meyerdierks A."/>
            <person name="Storesund J.E."/>
            <person name="Kallscheuer N."/>
            <person name="Luecker S."/>
            <person name="Lage O.M."/>
            <person name="Pohl T."/>
            <person name="Merkel B.J."/>
            <person name="Hornburger P."/>
            <person name="Mueller R.-W."/>
            <person name="Bruemmer F."/>
            <person name="Labrenz M."/>
            <person name="Spormann A.M."/>
            <person name="Op den Camp H."/>
            <person name="Overmann J."/>
            <person name="Amann R."/>
            <person name="Jetten M.S.M."/>
            <person name="Mascher T."/>
            <person name="Medema M.H."/>
            <person name="Devos D.P."/>
            <person name="Kaster A.-K."/>
            <person name="Ovreas L."/>
            <person name="Rohde M."/>
            <person name="Galperin M.Y."/>
            <person name="Jogler C."/>
        </authorList>
    </citation>
    <scope>NUCLEOTIDE SEQUENCE [LARGE SCALE GENOMIC DNA]</scope>
    <source>
        <strain evidence="4 5">Mal4</strain>
    </source>
</reference>
<proteinExistence type="predicted"/>
<dbReference type="PANTHER" id="PTHR35889:SF3">
    <property type="entry name" value="F-BOX DOMAIN-CONTAINING PROTEIN"/>
    <property type="match status" value="1"/>
</dbReference>
<dbReference type="Gene3D" id="2.60.40.1080">
    <property type="match status" value="1"/>
</dbReference>
<dbReference type="KEGG" id="mri:Mal4_20020"/>
<feature type="signal peptide" evidence="1">
    <location>
        <begin position="1"/>
        <end position="21"/>
    </location>
</feature>
<dbReference type="OrthoDB" id="289126at2"/>
<name>A0A517Z5C8_9PLAN</name>
<dbReference type="Pfam" id="PF07587">
    <property type="entry name" value="PSD1"/>
    <property type="match status" value="1"/>
</dbReference>
<gene>
    <name evidence="4" type="ORF">Mal4_20020</name>
</gene>
<evidence type="ECO:0000256" key="1">
    <source>
        <dbReference type="SAM" id="SignalP"/>
    </source>
</evidence>
<evidence type="ECO:0000313" key="4">
    <source>
        <dbReference type="EMBL" id="QDU37686.1"/>
    </source>
</evidence>
<dbReference type="PANTHER" id="PTHR35889">
    <property type="entry name" value="CYCLOINULO-OLIGOSACCHARIDE FRUCTANOTRANSFERASE-RELATED"/>
    <property type="match status" value="1"/>
</dbReference>
<dbReference type="Proteomes" id="UP000320496">
    <property type="component" value="Chromosome"/>
</dbReference>
<dbReference type="PROSITE" id="PS51257">
    <property type="entry name" value="PROKAR_LIPOPROTEIN"/>
    <property type="match status" value="1"/>
</dbReference>
<feature type="domain" description="DUF1553" evidence="3">
    <location>
        <begin position="477"/>
        <end position="704"/>
    </location>
</feature>
<protein>
    <recommendedName>
        <fullName evidence="6">Bacterial Ig-like domain (Group 2)</fullName>
    </recommendedName>
</protein>
<sequence length="731" mass="82174" precursor="true">MRLPAITFAILLVACTTIASADENPVSFRFDVLPALTRAGCNAGTCHGTPTGKNGFHLSLRGFDAAHDWTALTREVNGRRINRQRPQQSLILLKATAAVPHEGGRRLQKDGRLYRLIERWLREGATDDSDQEISLAAIEMTPRAGTINHDAEPPRLLVTAKFSDGSRRDVTHLARFSSTDEEIATIAEDGSLERHGPGEVTLAAEYAGQFASSTFILRRGDVEVTWDRPQAGNFIDDQVFAKLEQLQIEPSELSSDEEFLRRICLDLHGRLPTPDEIRSFVGDDTPDKRSRLIDTLIDSPQFADWWAMKWTDRLGCNQRFVGKWGAQKYHQWIRHAMATNVPEDAFFRQLLTGSGGNYSSPPASFWRRLRVGGIGDNIDPLMATEEISQLVLGVRIQCARCHNHPGERWTQDDFYGLAAFFARVKFKKGPYYNHNYDKEDTVFPIATGDVTHPRTGQIAPPRLLDGHLPVIADDEDRRVTFAEWATAPENPWFARAAVNRIWFHLFGQGIVDPVDDFRSSNPPTHPELLDSLADEFIRSGFDRKELIRLVTNSRVYQLSSKPTPTNADDDRYFSHRAVRLLHAEQLLDAVATVTGVEERFPGMPPGTRAVALPDGEYKHPFLEAFGRPARASACECERDSGLNFSQALHLVGGRVVQDKIHSESGRAAALAGSDRSADELAEELVLLTFSRFPTDEEQELLRTLLTSEDRRRAVEDVLWTLINHREFLFQH</sequence>
<accession>A0A517Z5C8</accession>
<evidence type="ECO:0000313" key="5">
    <source>
        <dbReference type="Proteomes" id="UP000320496"/>
    </source>
</evidence>
<keyword evidence="1" id="KW-0732">Signal</keyword>
<dbReference type="InterPro" id="IPR011444">
    <property type="entry name" value="DUF1549"/>
</dbReference>
<dbReference type="EMBL" id="CP036275">
    <property type="protein sequence ID" value="QDU37686.1"/>
    <property type="molecule type" value="Genomic_DNA"/>
</dbReference>
<dbReference type="InterPro" id="IPR022655">
    <property type="entry name" value="DUF1553"/>
</dbReference>